<evidence type="ECO:0000256" key="8">
    <source>
        <dbReference type="ARBA" id="ARBA00043962"/>
    </source>
</evidence>
<dbReference type="Proteomes" id="UP000027195">
    <property type="component" value="Unassembled WGS sequence"/>
</dbReference>
<feature type="chain" id="PRO_5005103509" description="Peptide hydrolase" evidence="9">
    <location>
        <begin position="18"/>
        <end position="370"/>
    </location>
</feature>
<dbReference type="EC" id="3.4.-.-" evidence="9"/>
<evidence type="ECO:0000256" key="2">
    <source>
        <dbReference type="ARBA" id="ARBA00022438"/>
    </source>
</evidence>
<name>A0A067LUC3_BOTB1</name>
<comment type="similarity">
    <text evidence="8">Belongs to the peptidase M28 family. M28E subfamily.</text>
</comment>
<proteinExistence type="inferred from homology"/>
<keyword evidence="6 9" id="KW-0378">Hydrolase</keyword>
<reference evidence="12" key="1">
    <citation type="journal article" date="2014" name="Proc. Natl. Acad. Sci. U.S.A.">
        <title>Extensive sampling of basidiomycete genomes demonstrates inadequacy of the white-rot/brown-rot paradigm for wood decay fungi.</title>
        <authorList>
            <person name="Riley R."/>
            <person name="Salamov A.A."/>
            <person name="Brown D.W."/>
            <person name="Nagy L.G."/>
            <person name="Floudas D."/>
            <person name="Held B.W."/>
            <person name="Levasseur A."/>
            <person name="Lombard V."/>
            <person name="Morin E."/>
            <person name="Otillar R."/>
            <person name="Lindquist E.A."/>
            <person name="Sun H."/>
            <person name="LaButti K.M."/>
            <person name="Schmutz J."/>
            <person name="Jabbour D."/>
            <person name="Luo H."/>
            <person name="Baker S.E."/>
            <person name="Pisabarro A.G."/>
            <person name="Walton J.D."/>
            <person name="Blanchette R.A."/>
            <person name="Henrissat B."/>
            <person name="Martin F."/>
            <person name="Cullen D."/>
            <person name="Hibbett D.S."/>
            <person name="Grigoriev I.V."/>
        </authorList>
    </citation>
    <scope>NUCLEOTIDE SEQUENCE [LARGE SCALE GENOMIC DNA]</scope>
    <source>
        <strain evidence="12">FD-172 SS1</strain>
    </source>
</reference>
<keyword evidence="3 9" id="KW-0645">Protease</keyword>
<keyword evidence="5 9" id="KW-0732">Signal</keyword>
<evidence type="ECO:0000259" key="10">
    <source>
        <dbReference type="Pfam" id="PF04389"/>
    </source>
</evidence>
<dbReference type="GO" id="GO:0046872">
    <property type="term" value="F:metal ion binding"/>
    <property type="evidence" value="ECO:0007669"/>
    <property type="project" value="UniProtKB-KW"/>
</dbReference>
<dbReference type="GO" id="GO:0006508">
    <property type="term" value="P:proteolysis"/>
    <property type="evidence" value="ECO:0007669"/>
    <property type="project" value="UniProtKB-KW"/>
</dbReference>
<dbReference type="PANTHER" id="PTHR12147">
    <property type="entry name" value="METALLOPEPTIDASE M28 FAMILY MEMBER"/>
    <property type="match status" value="1"/>
</dbReference>
<evidence type="ECO:0000256" key="3">
    <source>
        <dbReference type="ARBA" id="ARBA00022670"/>
    </source>
</evidence>
<accession>A0A067LUC3</accession>
<keyword evidence="2" id="KW-0031">Aminopeptidase</keyword>
<organism evidence="11 12">
    <name type="scientific">Botryobasidium botryosum (strain FD-172 SS1)</name>
    <dbReference type="NCBI Taxonomy" id="930990"/>
    <lineage>
        <taxon>Eukaryota</taxon>
        <taxon>Fungi</taxon>
        <taxon>Dikarya</taxon>
        <taxon>Basidiomycota</taxon>
        <taxon>Agaricomycotina</taxon>
        <taxon>Agaricomycetes</taxon>
        <taxon>Cantharellales</taxon>
        <taxon>Botryobasidiaceae</taxon>
        <taxon>Botryobasidium</taxon>
    </lineage>
</organism>
<dbReference type="GO" id="GO:0008235">
    <property type="term" value="F:metalloexopeptidase activity"/>
    <property type="evidence" value="ECO:0007669"/>
    <property type="project" value="InterPro"/>
</dbReference>
<evidence type="ECO:0000256" key="4">
    <source>
        <dbReference type="ARBA" id="ARBA00022723"/>
    </source>
</evidence>
<dbReference type="GO" id="GO:0004177">
    <property type="term" value="F:aminopeptidase activity"/>
    <property type="evidence" value="ECO:0007669"/>
    <property type="project" value="UniProtKB-KW"/>
</dbReference>
<dbReference type="InParanoid" id="A0A067LUC3"/>
<dbReference type="CDD" id="cd03879">
    <property type="entry name" value="M28_AAP"/>
    <property type="match status" value="1"/>
</dbReference>
<evidence type="ECO:0000313" key="12">
    <source>
        <dbReference type="Proteomes" id="UP000027195"/>
    </source>
</evidence>
<comment type="cofactor">
    <cofactor evidence="1">
        <name>Zn(2+)</name>
        <dbReference type="ChEBI" id="CHEBI:29105"/>
    </cofactor>
</comment>
<feature type="domain" description="Peptidase M28" evidence="10">
    <location>
        <begin position="163"/>
        <end position="363"/>
    </location>
</feature>
<protein>
    <recommendedName>
        <fullName evidence="9">Peptide hydrolase</fullName>
        <ecNumber evidence="9">3.4.-.-</ecNumber>
    </recommendedName>
</protein>
<dbReference type="STRING" id="930990.A0A067LUC3"/>
<feature type="signal peptide" evidence="9">
    <location>
        <begin position="1"/>
        <end position="17"/>
    </location>
</feature>
<dbReference type="HOGENOM" id="CLU_025866_0_0_1"/>
<dbReference type="InterPro" id="IPR018247">
    <property type="entry name" value="EF_Hand_1_Ca_BS"/>
</dbReference>
<dbReference type="AlphaFoldDB" id="A0A067LUC3"/>
<keyword evidence="4 9" id="KW-0479">Metal-binding</keyword>
<dbReference type="InterPro" id="IPR007484">
    <property type="entry name" value="Peptidase_M28"/>
</dbReference>
<dbReference type="Pfam" id="PF04389">
    <property type="entry name" value="Peptidase_M28"/>
    <property type="match status" value="1"/>
</dbReference>
<dbReference type="Gene3D" id="3.40.630.10">
    <property type="entry name" value="Zn peptidases"/>
    <property type="match status" value="1"/>
</dbReference>
<evidence type="ECO:0000256" key="5">
    <source>
        <dbReference type="ARBA" id="ARBA00022729"/>
    </source>
</evidence>
<dbReference type="PANTHER" id="PTHR12147:SF56">
    <property type="entry name" value="AMINOPEPTIDASE YDR415C-RELATED"/>
    <property type="match status" value="1"/>
</dbReference>
<evidence type="ECO:0000256" key="7">
    <source>
        <dbReference type="ARBA" id="ARBA00022833"/>
    </source>
</evidence>
<dbReference type="OrthoDB" id="2214at2759"/>
<evidence type="ECO:0000256" key="6">
    <source>
        <dbReference type="ARBA" id="ARBA00022801"/>
    </source>
</evidence>
<keyword evidence="7 9" id="KW-0862">Zinc</keyword>
<sequence>MKLSLLAALTLLGYASALPVSSQEFSKNVAKGLRLLSLSESEFVWKTEDEKLELMKADAQFFDVTDTYEIDVANKVFEPIVRVQATYAAPSHKAEVTPILATLSTANLQNYLATLTAFNNRYYKSTTGAQASQSILNTVKGIAAGASGVTVTEFTHTWGQSSIIARFGGTGPVTVLGAHIDSINSRDPTNGRAPGADDDGSGTVTLIEVFRALVAAKFKPTSPVEFHFYSGEEAGLLGSQAVSAQYKSAGTAVKAMLQIDMTAYVAPGKPEVFGLISDNVDPGLNTFITQLASTYSLLPVATSKCGYGCSDHASWYKNGYASAFPFETLMADSNPVIHGTGDTVTATGFSWSHMLQFAKLATAFAYELGA</sequence>
<dbReference type="PROSITE" id="PS00018">
    <property type="entry name" value="EF_HAND_1"/>
    <property type="match status" value="1"/>
</dbReference>
<evidence type="ECO:0000256" key="1">
    <source>
        <dbReference type="ARBA" id="ARBA00001947"/>
    </source>
</evidence>
<evidence type="ECO:0000313" key="11">
    <source>
        <dbReference type="EMBL" id="KDQ06893.1"/>
    </source>
</evidence>
<dbReference type="EMBL" id="KL198120">
    <property type="protein sequence ID" value="KDQ06893.1"/>
    <property type="molecule type" value="Genomic_DNA"/>
</dbReference>
<evidence type="ECO:0000256" key="9">
    <source>
        <dbReference type="RuleBase" id="RU361240"/>
    </source>
</evidence>
<gene>
    <name evidence="11" type="ORF">BOTBODRAFT_149467</name>
</gene>
<dbReference type="InterPro" id="IPR045175">
    <property type="entry name" value="M28_fam"/>
</dbReference>
<keyword evidence="12" id="KW-1185">Reference proteome</keyword>
<dbReference type="SUPFAM" id="SSF53187">
    <property type="entry name" value="Zn-dependent exopeptidases"/>
    <property type="match status" value="1"/>
</dbReference>